<dbReference type="GO" id="GO:0006352">
    <property type="term" value="P:DNA-templated transcription initiation"/>
    <property type="evidence" value="ECO:0007669"/>
    <property type="project" value="InterPro"/>
</dbReference>
<name>A0A0B5ETT3_STRA4</name>
<dbReference type="KEGG" id="sals:SLNWT_4733"/>
<dbReference type="PANTHER" id="PTHR43133">
    <property type="entry name" value="RNA POLYMERASE ECF-TYPE SIGMA FACTO"/>
    <property type="match status" value="1"/>
</dbReference>
<proteinExistence type="inferred from homology"/>
<dbReference type="PROSITE" id="PS50943">
    <property type="entry name" value="HTH_CROC1"/>
    <property type="match status" value="1"/>
</dbReference>
<evidence type="ECO:0000256" key="3">
    <source>
        <dbReference type="ARBA" id="ARBA00023082"/>
    </source>
</evidence>
<dbReference type="GO" id="GO:0003677">
    <property type="term" value="F:DNA binding"/>
    <property type="evidence" value="ECO:0007669"/>
    <property type="project" value="UniProtKB-KW"/>
</dbReference>
<dbReference type="InterPro" id="IPR013249">
    <property type="entry name" value="RNA_pol_sigma70_r4_t2"/>
</dbReference>
<feature type="compositionally biased region" description="Low complexity" evidence="6">
    <location>
        <begin position="105"/>
        <end position="114"/>
    </location>
</feature>
<feature type="compositionally biased region" description="Basic and acidic residues" evidence="6">
    <location>
        <begin position="42"/>
        <end position="51"/>
    </location>
</feature>
<dbReference type="SUPFAM" id="SSF88946">
    <property type="entry name" value="Sigma2 domain of RNA polymerase sigma factors"/>
    <property type="match status" value="1"/>
</dbReference>
<dbReference type="SUPFAM" id="SSF47413">
    <property type="entry name" value="lambda repressor-like DNA-binding domains"/>
    <property type="match status" value="1"/>
</dbReference>
<feature type="compositionally biased region" description="Pro residues" evidence="6">
    <location>
        <begin position="152"/>
        <end position="166"/>
    </location>
</feature>
<dbReference type="SUPFAM" id="SSF88659">
    <property type="entry name" value="Sigma3 and sigma4 domains of RNA polymerase sigma factors"/>
    <property type="match status" value="1"/>
</dbReference>
<dbReference type="PANTHER" id="PTHR43133:SF8">
    <property type="entry name" value="RNA POLYMERASE SIGMA FACTOR HI_1459-RELATED"/>
    <property type="match status" value="1"/>
</dbReference>
<feature type="region of interest" description="Disordered" evidence="6">
    <location>
        <begin position="390"/>
        <end position="439"/>
    </location>
</feature>
<evidence type="ECO:0000256" key="1">
    <source>
        <dbReference type="ARBA" id="ARBA00010641"/>
    </source>
</evidence>
<dbReference type="Gene3D" id="1.10.10.10">
    <property type="entry name" value="Winged helix-like DNA-binding domain superfamily/Winged helix DNA-binding domain"/>
    <property type="match status" value="1"/>
</dbReference>
<evidence type="ECO:0000256" key="6">
    <source>
        <dbReference type="SAM" id="MobiDB-lite"/>
    </source>
</evidence>
<dbReference type="SMART" id="SM00530">
    <property type="entry name" value="HTH_XRE"/>
    <property type="match status" value="1"/>
</dbReference>
<organism evidence="8 9">
    <name type="scientific">Streptomyces albus (strain ATCC 21838 / DSM 41398 / FERM P-419 / JCM 4703 / NBRC 107858)</name>
    <dbReference type="NCBI Taxonomy" id="1081613"/>
    <lineage>
        <taxon>Bacteria</taxon>
        <taxon>Bacillati</taxon>
        <taxon>Actinomycetota</taxon>
        <taxon>Actinomycetes</taxon>
        <taxon>Kitasatosporales</taxon>
        <taxon>Streptomycetaceae</taxon>
        <taxon>Streptomyces</taxon>
    </lineage>
</organism>
<dbReference type="Gene3D" id="1.10.260.40">
    <property type="entry name" value="lambda repressor-like DNA-binding domains"/>
    <property type="match status" value="1"/>
</dbReference>
<dbReference type="CDD" id="cd00093">
    <property type="entry name" value="HTH_XRE"/>
    <property type="match status" value="1"/>
</dbReference>
<evidence type="ECO:0000256" key="5">
    <source>
        <dbReference type="ARBA" id="ARBA00023163"/>
    </source>
</evidence>
<comment type="similarity">
    <text evidence="1">Belongs to the sigma-70 factor family. ECF subfamily.</text>
</comment>
<keyword evidence="5" id="KW-0804">Transcription</keyword>
<dbReference type="InterPro" id="IPR001387">
    <property type="entry name" value="Cro/C1-type_HTH"/>
</dbReference>
<keyword evidence="2" id="KW-0805">Transcription regulation</keyword>
<dbReference type="AlphaFoldDB" id="A0A0B5ETT3"/>
<evidence type="ECO:0000313" key="8">
    <source>
        <dbReference type="EMBL" id="AJE85109.1"/>
    </source>
</evidence>
<feature type="region of interest" description="Disordered" evidence="6">
    <location>
        <begin position="29"/>
        <end position="182"/>
    </location>
</feature>
<dbReference type="InterPro" id="IPR010982">
    <property type="entry name" value="Lambda_DNA-bd_dom_sf"/>
</dbReference>
<protein>
    <recommendedName>
        <fullName evidence="7">HTH cro/C1-type domain-containing protein</fullName>
    </recommendedName>
</protein>
<dbReference type="InterPro" id="IPR013324">
    <property type="entry name" value="RNA_pol_sigma_r3/r4-like"/>
</dbReference>
<dbReference type="EMBL" id="CP010519">
    <property type="protein sequence ID" value="AJE85109.1"/>
    <property type="molecule type" value="Genomic_DNA"/>
</dbReference>
<gene>
    <name evidence="8" type="ORF">SLNWT_4733</name>
</gene>
<keyword evidence="3" id="KW-0731">Sigma factor</keyword>
<evidence type="ECO:0000256" key="4">
    <source>
        <dbReference type="ARBA" id="ARBA00023125"/>
    </source>
</evidence>
<keyword evidence="9" id="KW-1185">Reference proteome</keyword>
<reference evidence="8 9" key="1">
    <citation type="submission" date="2015-01" db="EMBL/GenBank/DDBJ databases">
        <title>Enhanced salinomycin production by adjusting the supply of polyketide extender units in Streptomyce albus DSM 41398.</title>
        <authorList>
            <person name="Lu C."/>
        </authorList>
    </citation>
    <scope>NUCLEOTIDE SEQUENCE [LARGE SCALE GENOMIC DNA]</scope>
    <source>
        <strain evidence="9">ATCC 21838 / DSM 41398 / FERM P-419 / JCM 4703 / NBRC 107858</strain>
    </source>
</reference>
<dbReference type="Pfam" id="PF08281">
    <property type="entry name" value="Sigma70_r4_2"/>
    <property type="match status" value="1"/>
</dbReference>
<dbReference type="Proteomes" id="UP000031523">
    <property type="component" value="Chromosome"/>
</dbReference>
<dbReference type="GO" id="GO:0016987">
    <property type="term" value="F:sigma factor activity"/>
    <property type="evidence" value="ECO:0007669"/>
    <property type="project" value="UniProtKB-KW"/>
</dbReference>
<keyword evidence="4" id="KW-0238">DNA-binding</keyword>
<dbReference type="Pfam" id="PF13560">
    <property type="entry name" value="HTH_31"/>
    <property type="match status" value="1"/>
</dbReference>
<dbReference type="InterPro" id="IPR013325">
    <property type="entry name" value="RNA_pol_sigma_r2"/>
</dbReference>
<evidence type="ECO:0000259" key="7">
    <source>
        <dbReference type="PROSITE" id="PS50943"/>
    </source>
</evidence>
<dbReference type="InterPro" id="IPR039425">
    <property type="entry name" value="RNA_pol_sigma-70-like"/>
</dbReference>
<evidence type="ECO:0000313" key="9">
    <source>
        <dbReference type="Proteomes" id="UP000031523"/>
    </source>
</evidence>
<feature type="domain" description="HTH cro/C1-type" evidence="7">
    <location>
        <begin position="16"/>
        <end position="56"/>
    </location>
</feature>
<sequence length="439" mass="46862">MTQTPHACALPPAAELRRLREARNLSRSALASRLGVPASRLRRWEKGRAQPEAELLTPYVRELGLDTTPPADTETVNTGPPPGSSDSPADTDSAARESDATTPGATAPDVASSPVPAPDRASDPASGSGSDPDPDPDTAPDANPKGANPKTGPDPAPDNAPDPAPETTPEATPESPSPGELFDSLYELTSASLVRQTYLLTGHRRLACEAVEQAFQHAWRHWPEVAADPDPAGWVRAAAHEYALSPWHRLRPGRERRGTPPAHRQDRELLGVLGELPPTYRRTLVLHDGVGLPLPETAAETESSTAATTNRLRHARRIVGARVPELRAVHALRERLARLAEESAAEGPRPARMRKLSERRTRQWTRAALGLTAAVVTATVFTLHTAPGHYEPPVPHGAPVGGVPPRMGPQSPGHQAGELHARLTEGPLSGPERLHPDLG</sequence>
<dbReference type="InterPro" id="IPR036388">
    <property type="entry name" value="WH-like_DNA-bd_sf"/>
</dbReference>
<accession>A0A0B5ETT3</accession>
<feature type="compositionally biased region" description="Low complexity" evidence="6">
    <location>
        <begin position="167"/>
        <end position="180"/>
    </location>
</feature>
<evidence type="ECO:0000256" key="2">
    <source>
        <dbReference type="ARBA" id="ARBA00023015"/>
    </source>
</evidence>